<dbReference type="CDD" id="cd02015">
    <property type="entry name" value="TPP_AHAS"/>
    <property type="match status" value="1"/>
</dbReference>
<dbReference type="InterPro" id="IPR012000">
    <property type="entry name" value="Thiamin_PyroP_enz_cen_dom"/>
</dbReference>
<dbReference type="RefSeq" id="WP_281835929.1">
    <property type="nucleotide sequence ID" value="NZ_BSDY01000009.1"/>
</dbReference>
<dbReference type="GO" id="GO:0030976">
    <property type="term" value="F:thiamine pyrophosphate binding"/>
    <property type="evidence" value="ECO:0007669"/>
    <property type="project" value="UniProtKB-UniRule"/>
</dbReference>
<dbReference type="AlphaFoldDB" id="A0A9W6GMX5"/>
<dbReference type="SUPFAM" id="SSF52467">
    <property type="entry name" value="DHS-like NAD/FAD-binding domain"/>
    <property type="match status" value="1"/>
</dbReference>
<dbReference type="NCBIfam" id="TIGR00118">
    <property type="entry name" value="acolac_lg"/>
    <property type="match status" value="1"/>
</dbReference>
<dbReference type="InterPro" id="IPR029061">
    <property type="entry name" value="THDP-binding"/>
</dbReference>
<evidence type="ECO:0000313" key="16">
    <source>
        <dbReference type="Proteomes" id="UP001144471"/>
    </source>
</evidence>
<keyword evidence="16" id="KW-1185">Reference proteome</keyword>
<dbReference type="EC" id="2.2.1.6" evidence="4 11"/>
<evidence type="ECO:0000256" key="7">
    <source>
        <dbReference type="ARBA" id="ARBA00022723"/>
    </source>
</evidence>
<comment type="catalytic activity">
    <reaction evidence="11">
        <text>2 pyruvate + H(+) = (2S)-2-acetolactate + CO2</text>
        <dbReference type="Rhea" id="RHEA:25249"/>
        <dbReference type="ChEBI" id="CHEBI:15361"/>
        <dbReference type="ChEBI" id="CHEBI:15378"/>
        <dbReference type="ChEBI" id="CHEBI:16526"/>
        <dbReference type="ChEBI" id="CHEBI:58476"/>
        <dbReference type="EC" id="2.2.1.6"/>
    </reaction>
</comment>
<dbReference type="FunFam" id="3.40.50.1220:FF:000008">
    <property type="entry name" value="Acetolactate synthase"/>
    <property type="match status" value="1"/>
</dbReference>
<dbReference type="InterPro" id="IPR012001">
    <property type="entry name" value="Thiamin_PyroP_enz_TPP-bd_dom"/>
</dbReference>
<feature type="domain" description="Thiamine pyrophosphate enzyme TPP-binding" evidence="13">
    <location>
        <begin position="387"/>
        <end position="534"/>
    </location>
</feature>
<keyword evidence="5 11" id="KW-0028">Amino-acid biosynthesis</keyword>
<feature type="domain" description="Thiamine pyrophosphate enzyme N-terminal TPP-binding" evidence="14">
    <location>
        <begin position="6"/>
        <end position="117"/>
    </location>
</feature>
<dbReference type="GO" id="GO:0003984">
    <property type="term" value="F:acetolactate synthase activity"/>
    <property type="evidence" value="ECO:0007669"/>
    <property type="project" value="UniProtKB-EC"/>
</dbReference>
<keyword evidence="7 11" id="KW-0479">Metal-binding</keyword>
<gene>
    <name evidence="15" type="primary">ilvB</name>
    <name evidence="15" type="ORF">PM10SUCC1_21600</name>
</gene>
<dbReference type="InterPro" id="IPR012846">
    <property type="entry name" value="Acetolactate_synth_lsu"/>
</dbReference>
<comment type="pathway">
    <text evidence="1 11">Amino-acid biosynthesis; L-isoleucine biosynthesis; L-isoleucine from 2-oxobutanoate: step 1/4.</text>
</comment>
<comment type="cofactor">
    <cofactor evidence="11">
        <name>thiamine diphosphate</name>
        <dbReference type="ChEBI" id="CHEBI:58937"/>
    </cofactor>
    <text evidence="11">Binds 1 thiamine pyrophosphate per subunit.</text>
</comment>
<protein>
    <recommendedName>
        <fullName evidence="4 11">Acetolactate synthase</fullName>
        <ecNumber evidence="4 11">2.2.1.6</ecNumber>
    </recommendedName>
</protein>
<keyword evidence="6 11" id="KW-0808">Transferase</keyword>
<dbReference type="Pfam" id="PF02776">
    <property type="entry name" value="TPP_enzyme_N"/>
    <property type="match status" value="1"/>
</dbReference>
<dbReference type="GO" id="GO:0009099">
    <property type="term" value="P:L-valine biosynthetic process"/>
    <property type="evidence" value="ECO:0007669"/>
    <property type="project" value="TreeGrafter"/>
</dbReference>
<evidence type="ECO:0000256" key="8">
    <source>
        <dbReference type="ARBA" id="ARBA00022842"/>
    </source>
</evidence>
<keyword evidence="9 11" id="KW-0786">Thiamine pyrophosphate</keyword>
<dbReference type="FunFam" id="3.40.50.970:FF:000007">
    <property type="entry name" value="Acetolactate synthase"/>
    <property type="match status" value="1"/>
</dbReference>
<dbReference type="GO" id="GO:0050660">
    <property type="term" value="F:flavin adenine dinucleotide binding"/>
    <property type="evidence" value="ECO:0007669"/>
    <property type="project" value="InterPro"/>
</dbReference>
<evidence type="ECO:0000313" key="15">
    <source>
        <dbReference type="EMBL" id="GLI56646.1"/>
    </source>
</evidence>
<dbReference type="CDD" id="cd07035">
    <property type="entry name" value="TPP_PYR_POX_like"/>
    <property type="match status" value="1"/>
</dbReference>
<evidence type="ECO:0000256" key="4">
    <source>
        <dbReference type="ARBA" id="ARBA00013145"/>
    </source>
</evidence>
<dbReference type="GO" id="GO:0009097">
    <property type="term" value="P:isoleucine biosynthetic process"/>
    <property type="evidence" value="ECO:0007669"/>
    <property type="project" value="TreeGrafter"/>
</dbReference>
<evidence type="ECO:0000259" key="14">
    <source>
        <dbReference type="Pfam" id="PF02776"/>
    </source>
</evidence>
<comment type="pathway">
    <text evidence="2 11">Amino-acid biosynthesis; L-valine biosynthesis; L-valine from pyruvate: step 1/4.</text>
</comment>
<dbReference type="PANTHER" id="PTHR18968:SF13">
    <property type="entry name" value="ACETOLACTATE SYNTHASE CATALYTIC SUBUNIT, MITOCHONDRIAL"/>
    <property type="match status" value="1"/>
</dbReference>
<dbReference type="GO" id="GO:0005948">
    <property type="term" value="C:acetolactate synthase complex"/>
    <property type="evidence" value="ECO:0007669"/>
    <property type="project" value="TreeGrafter"/>
</dbReference>
<evidence type="ECO:0000256" key="3">
    <source>
        <dbReference type="ARBA" id="ARBA00007812"/>
    </source>
</evidence>
<dbReference type="GO" id="GO:0000287">
    <property type="term" value="F:magnesium ion binding"/>
    <property type="evidence" value="ECO:0007669"/>
    <property type="project" value="UniProtKB-UniRule"/>
</dbReference>
<dbReference type="PROSITE" id="PS00187">
    <property type="entry name" value="TPP_ENZYMES"/>
    <property type="match status" value="1"/>
</dbReference>
<evidence type="ECO:0000256" key="2">
    <source>
        <dbReference type="ARBA" id="ARBA00005025"/>
    </source>
</evidence>
<dbReference type="EMBL" id="BSDY01000009">
    <property type="protein sequence ID" value="GLI56646.1"/>
    <property type="molecule type" value="Genomic_DNA"/>
</dbReference>
<evidence type="ECO:0000256" key="1">
    <source>
        <dbReference type="ARBA" id="ARBA00004974"/>
    </source>
</evidence>
<evidence type="ECO:0000259" key="12">
    <source>
        <dbReference type="Pfam" id="PF00205"/>
    </source>
</evidence>
<dbReference type="InterPro" id="IPR039368">
    <property type="entry name" value="AHAS_TPP"/>
</dbReference>
<comment type="caution">
    <text evidence="15">The sequence shown here is derived from an EMBL/GenBank/DDBJ whole genome shotgun (WGS) entry which is preliminary data.</text>
</comment>
<evidence type="ECO:0000259" key="13">
    <source>
        <dbReference type="Pfam" id="PF02775"/>
    </source>
</evidence>
<keyword evidence="8 11" id="KW-0460">Magnesium</keyword>
<evidence type="ECO:0000256" key="5">
    <source>
        <dbReference type="ARBA" id="ARBA00022605"/>
    </source>
</evidence>
<dbReference type="Proteomes" id="UP001144471">
    <property type="component" value="Unassembled WGS sequence"/>
</dbReference>
<name>A0A9W6GMX5_9FUSO</name>
<dbReference type="PANTHER" id="PTHR18968">
    <property type="entry name" value="THIAMINE PYROPHOSPHATE ENZYMES"/>
    <property type="match status" value="1"/>
</dbReference>
<organism evidence="15 16">
    <name type="scientific">Propionigenium maris DSM 9537</name>
    <dbReference type="NCBI Taxonomy" id="1123000"/>
    <lineage>
        <taxon>Bacteria</taxon>
        <taxon>Fusobacteriati</taxon>
        <taxon>Fusobacteriota</taxon>
        <taxon>Fusobacteriia</taxon>
        <taxon>Fusobacteriales</taxon>
        <taxon>Fusobacteriaceae</taxon>
        <taxon>Propionigenium</taxon>
    </lineage>
</organism>
<dbReference type="SUPFAM" id="SSF52518">
    <property type="entry name" value="Thiamin diphosphate-binding fold (THDP-binding)"/>
    <property type="match status" value="2"/>
</dbReference>
<dbReference type="InterPro" id="IPR045229">
    <property type="entry name" value="TPP_enz"/>
</dbReference>
<evidence type="ECO:0000256" key="11">
    <source>
        <dbReference type="RuleBase" id="RU003591"/>
    </source>
</evidence>
<comment type="similarity">
    <text evidence="3 11">Belongs to the TPP enzyme family.</text>
</comment>
<dbReference type="Gene3D" id="3.40.50.1220">
    <property type="entry name" value="TPP-binding domain"/>
    <property type="match status" value="1"/>
</dbReference>
<proteinExistence type="inferred from homology"/>
<keyword evidence="10 11" id="KW-0100">Branched-chain amino acid biosynthesis</keyword>
<dbReference type="Gene3D" id="3.40.50.970">
    <property type="match status" value="2"/>
</dbReference>
<evidence type="ECO:0000256" key="6">
    <source>
        <dbReference type="ARBA" id="ARBA00022679"/>
    </source>
</evidence>
<reference evidence="15" key="1">
    <citation type="submission" date="2022-12" db="EMBL/GenBank/DDBJ databases">
        <title>Reference genome sequencing for broad-spectrum identification of bacterial and archaeal isolates by mass spectrometry.</title>
        <authorList>
            <person name="Sekiguchi Y."/>
            <person name="Tourlousse D.M."/>
        </authorList>
    </citation>
    <scope>NUCLEOTIDE SEQUENCE</scope>
    <source>
        <strain evidence="15">10succ1</strain>
    </source>
</reference>
<sequence length="564" mass="62244">MKRRIKGAQIVLEVLKRMGVKDIFGYPGGAVIPIYDALYDDHEINHYLVRHEQGASHMADGYARVKSGSVGVCLATSGPGATNLVTGIMTAYMDSIPLLAITGQVGSSYLGKDSFQESHVLGITSPITKHNYLVDSIEELPRILKEAYRLTRVGRHGPVLVDIPKDVQMDSISYERFEEIYGKENIYLEEKYSISIEDGSVEEFVKMLKEAKRPLIVAGGGVVRSGAARELQEVVERSGVPSVSTLMGLGSIAEGTPGYLGMIGMHGSKRANTCVDECDLFISLGMRFDDRIVGDATRFAPNAKKIHVDIDEAEINKSVRADLAVVGDAREVLQKVLEHRDLGEHSGWRSKWKDGPCGRVGTEELLSKRMLKYLSEIMPEDTIVTTDVGQHQMFTAQTYGFKREYTLCTSGGAGTMGYGLPSAIGAQVAKPDSRVVAISGDGGFQMNQQELMLLAQYRLPVKVFIFNNSSLGMVRQWQELFNDKRFSHVELEYNPDFLTLGRAYGLRGRRVESMEELREIQGELLDDEPLIVEVVVPRGDNVYPIIPAGRSVGETIEGRRDGEA</sequence>
<dbReference type="Pfam" id="PF02775">
    <property type="entry name" value="TPP_enzyme_C"/>
    <property type="match status" value="1"/>
</dbReference>
<dbReference type="InterPro" id="IPR011766">
    <property type="entry name" value="TPP_enzyme_TPP-bd"/>
</dbReference>
<dbReference type="InterPro" id="IPR029035">
    <property type="entry name" value="DHS-like_NAD/FAD-binding_dom"/>
</dbReference>
<comment type="cofactor">
    <cofactor evidence="11">
        <name>Mg(2+)</name>
        <dbReference type="ChEBI" id="CHEBI:18420"/>
    </cofactor>
    <text evidence="11">Binds 1 Mg(2+) ion per subunit.</text>
</comment>
<evidence type="ECO:0000256" key="10">
    <source>
        <dbReference type="ARBA" id="ARBA00023304"/>
    </source>
</evidence>
<dbReference type="InterPro" id="IPR000399">
    <property type="entry name" value="TPP-bd_CS"/>
</dbReference>
<accession>A0A9W6GMX5</accession>
<feature type="domain" description="Thiamine pyrophosphate enzyme central" evidence="12">
    <location>
        <begin position="201"/>
        <end position="335"/>
    </location>
</feature>
<evidence type="ECO:0000256" key="9">
    <source>
        <dbReference type="ARBA" id="ARBA00023052"/>
    </source>
</evidence>
<dbReference type="Pfam" id="PF00205">
    <property type="entry name" value="TPP_enzyme_M"/>
    <property type="match status" value="1"/>
</dbReference>